<evidence type="ECO:0000259" key="3">
    <source>
        <dbReference type="Pfam" id="PF08797"/>
    </source>
</evidence>
<dbReference type="AlphaFoldDB" id="A0A7R6TNI5"/>
<dbReference type="Pfam" id="PF08797">
    <property type="entry name" value="HIRAN"/>
    <property type="match status" value="1"/>
</dbReference>
<dbReference type="EMBL" id="AP022345">
    <property type="protein sequence ID" value="BBU68034.1"/>
    <property type="molecule type" value="Genomic_DNA"/>
</dbReference>
<reference evidence="5" key="1">
    <citation type="submission" date="2020-01" db="EMBL/GenBank/DDBJ databases">
        <title>Phosphoaccumulans saitamaens gen. nov., sp. nov., a polyphosphate accumulating bacterium isolated from surface river water.</title>
        <authorList>
            <person name="Watanabe K."/>
            <person name="Suda W."/>
        </authorList>
    </citation>
    <scope>NUCLEOTIDE SEQUENCE [LARGE SCALE GENOMIC DNA]</scope>
    <source>
        <strain evidence="5">ICHIAU1</strain>
    </source>
</reference>
<dbReference type="InterPro" id="IPR014905">
    <property type="entry name" value="HIRAN"/>
</dbReference>
<evidence type="ECO:0000313" key="5">
    <source>
        <dbReference type="Proteomes" id="UP000463961"/>
    </source>
</evidence>
<dbReference type="RefSeq" id="WP_162049020.1">
    <property type="nucleotide sequence ID" value="NZ_AP022345.1"/>
</dbReference>
<evidence type="ECO:0000313" key="4">
    <source>
        <dbReference type="EMBL" id="BBU68034.1"/>
    </source>
</evidence>
<evidence type="ECO:0000256" key="2">
    <source>
        <dbReference type="ARBA" id="ARBA00022801"/>
    </source>
</evidence>
<feature type="domain" description="HIRAN" evidence="3">
    <location>
        <begin position="142"/>
        <end position="214"/>
    </location>
</feature>
<gene>
    <name evidence="4" type="ORF">ICHIAU1_03170</name>
</gene>
<keyword evidence="5" id="KW-1185">Reference proteome</keyword>
<dbReference type="OrthoDB" id="8446608at2"/>
<protein>
    <recommendedName>
        <fullName evidence="3">HIRAN domain-containing protein</fullName>
    </recommendedName>
</protein>
<proteinExistence type="predicted"/>
<name>A0A7R6TNI5_9RHOO</name>
<accession>A0A7R6TNI5</accession>
<keyword evidence="1" id="KW-0479">Metal-binding</keyword>
<evidence type="ECO:0000256" key="1">
    <source>
        <dbReference type="ARBA" id="ARBA00022723"/>
    </source>
</evidence>
<dbReference type="GO" id="GO:0003676">
    <property type="term" value="F:nucleic acid binding"/>
    <property type="evidence" value="ECO:0007669"/>
    <property type="project" value="InterPro"/>
</dbReference>
<sequence length="235" mass="26209">MSTITNLIEPNRLLLSWQRPMVDDGRRTRRVVGEITRDASDKLVFQYLENTPDFEAAKAEGFQGYPSFRLGHARHEENVLEAFMVRLPSRKRGDFQEYLASHSLPTDFAGSDFSLLAHTGGRLPGDGFEVFPDISTVTRPFDLVIEVAGTRHRGLSQLTGLQIGDTVELIPQPTNPVDPNAIAITHDALGPLGYLPKPYCEQLLPLISDKCIKAVICKLNGRPERRLVYVLVSVE</sequence>
<organism evidence="4 5">
    <name type="scientific">Fluviibacter phosphoraccumulans</name>
    <dbReference type="NCBI Taxonomy" id="1751046"/>
    <lineage>
        <taxon>Bacteria</taxon>
        <taxon>Pseudomonadati</taxon>
        <taxon>Pseudomonadota</taxon>
        <taxon>Betaproteobacteria</taxon>
        <taxon>Rhodocyclales</taxon>
        <taxon>Fluviibacteraceae</taxon>
        <taxon>Fluviibacter</taxon>
    </lineage>
</organism>
<dbReference type="GO" id="GO:0008270">
    <property type="term" value="F:zinc ion binding"/>
    <property type="evidence" value="ECO:0007669"/>
    <property type="project" value="InterPro"/>
</dbReference>
<dbReference type="GO" id="GO:0016818">
    <property type="term" value="F:hydrolase activity, acting on acid anhydrides, in phosphorus-containing anhydrides"/>
    <property type="evidence" value="ECO:0007669"/>
    <property type="project" value="InterPro"/>
</dbReference>
<keyword evidence="2" id="KW-0378">Hydrolase</keyword>
<dbReference type="Proteomes" id="UP000463961">
    <property type="component" value="Chromosome"/>
</dbReference>
<dbReference type="Gene3D" id="3.30.70.2330">
    <property type="match status" value="1"/>
</dbReference>